<gene>
    <name evidence="2" type="ORF">F511_45538</name>
</gene>
<keyword evidence="2" id="KW-0418">Kinase</keyword>
<name>A0A2Z6ZVY7_9LAMI</name>
<evidence type="ECO:0000256" key="1">
    <source>
        <dbReference type="SAM" id="MobiDB-lite"/>
    </source>
</evidence>
<dbReference type="Proteomes" id="UP000250235">
    <property type="component" value="Unassembled WGS sequence"/>
</dbReference>
<dbReference type="GO" id="GO:0016301">
    <property type="term" value="F:kinase activity"/>
    <property type="evidence" value="ECO:0007669"/>
    <property type="project" value="UniProtKB-KW"/>
</dbReference>
<evidence type="ECO:0000313" key="2">
    <source>
        <dbReference type="EMBL" id="KZV06980.1"/>
    </source>
</evidence>
<sequence>MSGDSVRDAAPRRCNVVRKSRTAVVRTASFQRRPVAPLRPAIVARRGATCIGSGRPPRMERLHEARPARNPSTSSSVQLCANLGRRRATLARGLAAAGRQPCATSAQAYRAAVRALVHVRRHHRTRRPEV</sequence>
<feature type="region of interest" description="Disordered" evidence="1">
    <location>
        <begin position="49"/>
        <end position="77"/>
    </location>
</feature>
<evidence type="ECO:0000313" key="3">
    <source>
        <dbReference type="Proteomes" id="UP000250235"/>
    </source>
</evidence>
<protein>
    <submittedName>
        <fullName evidence="2">Casein kinase I isoform delta-like</fullName>
    </submittedName>
</protein>
<accession>A0A2Z6ZVY7</accession>
<keyword evidence="2" id="KW-0808">Transferase</keyword>
<organism evidence="2 3">
    <name type="scientific">Dorcoceras hygrometricum</name>
    <dbReference type="NCBI Taxonomy" id="472368"/>
    <lineage>
        <taxon>Eukaryota</taxon>
        <taxon>Viridiplantae</taxon>
        <taxon>Streptophyta</taxon>
        <taxon>Embryophyta</taxon>
        <taxon>Tracheophyta</taxon>
        <taxon>Spermatophyta</taxon>
        <taxon>Magnoliopsida</taxon>
        <taxon>eudicotyledons</taxon>
        <taxon>Gunneridae</taxon>
        <taxon>Pentapetalae</taxon>
        <taxon>asterids</taxon>
        <taxon>lamiids</taxon>
        <taxon>Lamiales</taxon>
        <taxon>Gesneriaceae</taxon>
        <taxon>Didymocarpoideae</taxon>
        <taxon>Trichosporeae</taxon>
        <taxon>Loxocarpinae</taxon>
        <taxon>Dorcoceras</taxon>
    </lineage>
</organism>
<feature type="compositionally biased region" description="Basic and acidic residues" evidence="1">
    <location>
        <begin position="57"/>
        <end position="67"/>
    </location>
</feature>
<dbReference type="EMBL" id="KV049034">
    <property type="protein sequence ID" value="KZV06980.1"/>
    <property type="molecule type" value="Genomic_DNA"/>
</dbReference>
<keyword evidence="3" id="KW-1185">Reference proteome</keyword>
<reference evidence="2 3" key="1">
    <citation type="journal article" date="2015" name="Proc. Natl. Acad. Sci. U.S.A.">
        <title>The resurrection genome of Boea hygrometrica: A blueprint for survival of dehydration.</title>
        <authorList>
            <person name="Xiao L."/>
            <person name="Yang G."/>
            <person name="Zhang L."/>
            <person name="Yang X."/>
            <person name="Zhao S."/>
            <person name="Ji Z."/>
            <person name="Zhou Q."/>
            <person name="Hu M."/>
            <person name="Wang Y."/>
            <person name="Chen M."/>
            <person name="Xu Y."/>
            <person name="Jin H."/>
            <person name="Xiao X."/>
            <person name="Hu G."/>
            <person name="Bao F."/>
            <person name="Hu Y."/>
            <person name="Wan P."/>
            <person name="Li L."/>
            <person name="Deng X."/>
            <person name="Kuang T."/>
            <person name="Xiang C."/>
            <person name="Zhu J.K."/>
            <person name="Oliver M.J."/>
            <person name="He Y."/>
        </authorList>
    </citation>
    <scope>NUCLEOTIDE SEQUENCE [LARGE SCALE GENOMIC DNA]</scope>
    <source>
        <strain evidence="3">cv. XS01</strain>
    </source>
</reference>
<proteinExistence type="predicted"/>
<dbReference type="AlphaFoldDB" id="A0A2Z6ZVY7"/>